<accession>A0A378WM29</accession>
<evidence type="ECO:0000313" key="2">
    <source>
        <dbReference type="Proteomes" id="UP000255082"/>
    </source>
</evidence>
<protein>
    <submittedName>
        <fullName evidence="1">Uncharacterized protein</fullName>
    </submittedName>
</protein>
<evidence type="ECO:0000313" key="1">
    <source>
        <dbReference type="EMBL" id="SUA42289.1"/>
    </source>
</evidence>
<organism evidence="1 2">
    <name type="scientific">Nocardia africana</name>
    <dbReference type="NCBI Taxonomy" id="134964"/>
    <lineage>
        <taxon>Bacteria</taxon>
        <taxon>Bacillati</taxon>
        <taxon>Actinomycetota</taxon>
        <taxon>Actinomycetes</taxon>
        <taxon>Mycobacteriales</taxon>
        <taxon>Nocardiaceae</taxon>
        <taxon>Nocardia</taxon>
    </lineage>
</organism>
<sequence>MAPTKPISAPEVLRDQAACSSGLTGRLLDFASKTDGMILVTDPLPIPESTNRAMNPATRVTMVAPEATPPWWSAETLDTATTTAATIIPANPARVTRLPPNRSASLPP</sequence>
<gene>
    <name evidence="1" type="ORF">NCTC13184_01642</name>
</gene>
<dbReference type="EMBL" id="UGRU01000001">
    <property type="protein sequence ID" value="SUA42289.1"/>
    <property type="molecule type" value="Genomic_DNA"/>
</dbReference>
<proteinExistence type="predicted"/>
<reference evidence="1 2" key="1">
    <citation type="submission" date="2018-06" db="EMBL/GenBank/DDBJ databases">
        <authorList>
            <consortium name="Pathogen Informatics"/>
            <person name="Doyle S."/>
        </authorList>
    </citation>
    <scope>NUCLEOTIDE SEQUENCE [LARGE SCALE GENOMIC DNA]</scope>
    <source>
        <strain evidence="1 2">NCTC13184</strain>
    </source>
</reference>
<name>A0A378WM29_9NOCA</name>
<dbReference type="AlphaFoldDB" id="A0A378WM29"/>
<dbReference type="Proteomes" id="UP000255082">
    <property type="component" value="Unassembled WGS sequence"/>
</dbReference>